<evidence type="ECO:0000256" key="1">
    <source>
        <dbReference type="ARBA" id="ARBA00022614"/>
    </source>
</evidence>
<dbReference type="PANTHER" id="PTHR24106">
    <property type="entry name" value="NACHT, LRR AND CARD DOMAINS-CONTAINING"/>
    <property type="match status" value="1"/>
</dbReference>
<dbReference type="SUPFAM" id="SSF52047">
    <property type="entry name" value="RNI-like"/>
    <property type="match status" value="1"/>
</dbReference>
<evidence type="ECO:0000313" key="4">
    <source>
        <dbReference type="Proteomes" id="UP000314982"/>
    </source>
</evidence>
<keyword evidence="4" id="KW-1185">Reference proteome</keyword>
<sequence>RSSLVVLDDPLETLRLVACSVTEEGCCSLASALKSNPSHLRELDLRYNYKIASSRVRQLSAVLEDPLCKFEILRLSGCNVEEKGCALFSALRYISGSHLREQQ</sequence>
<reference evidence="3" key="2">
    <citation type="submission" date="2025-08" db="UniProtKB">
        <authorList>
            <consortium name="Ensembl"/>
        </authorList>
    </citation>
    <scope>IDENTIFICATION</scope>
</reference>
<dbReference type="SMART" id="SM00368">
    <property type="entry name" value="LRR_RI"/>
    <property type="match status" value="3"/>
</dbReference>
<dbReference type="Proteomes" id="UP000314982">
    <property type="component" value="Unassembled WGS sequence"/>
</dbReference>
<accession>A0A4W5M688</accession>
<protein>
    <submittedName>
        <fullName evidence="3">Uncharacterized protein</fullName>
    </submittedName>
</protein>
<organism evidence="3 4">
    <name type="scientific">Hucho hucho</name>
    <name type="common">huchen</name>
    <dbReference type="NCBI Taxonomy" id="62062"/>
    <lineage>
        <taxon>Eukaryota</taxon>
        <taxon>Metazoa</taxon>
        <taxon>Chordata</taxon>
        <taxon>Craniata</taxon>
        <taxon>Vertebrata</taxon>
        <taxon>Euteleostomi</taxon>
        <taxon>Actinopterygii</taxon>
        <taxon>Neopterygii</taxon>
        <taxon>Teleostei</taxon>
        <taxon>Protacanthopterygii</taxon>
        <taxon>Salmoniformes</taxon>
        <taxon>Salmonidae</taxon>
        <taxon>Salmoninae</taxon>
        <taxon>Hucho</taxon>
    </lineage>
</organism>
<dbReference type="Ensembl" id="ENSHHUT00000034852.1">
    <property type="protein sequence ID" value="ENSHHUP00000033503.1"/>
    <property type="gene ID" value="ENSHHUG00000021167.1"/>
</dbReference>
<dbReference type="InterPro" id="IPR032675">
    <property type="entry name" value="LRR_dom_sf"/>
</dbReference>
<proteinExistence type="predicted"/>
<evidence type="ECO:0000313" key="3">
    <source>
        <dbReference type="Ensembl" id="ENSHHUP00000033503.1"/>
    </source>
</evidence>
<reference evidence="4" key="1">
    <citation type="submission" date="2018-06" db="EMBL/GenBank/DDBJ databases">
        <title>Genome assembly of Danube salmon.</title>
        <authorList>
            <person name="Macqueen D.J."/>
            <person name="Gundappa M.K."/>
        </authorList>
    </citation>
    <scope>NUCLEOTIDE SEQUENCE [LARGE SCALE GENOMIC DNA]</scope>
</reference>
<dbReference type="Gene3D" id="3.80.10.10">
    <property type="entry name" value="Ribonuclease Inhibitor"/>
    <property type="match status" value="1"/>
</dbReference>
<keyword evidence="2" id="KW-0677">Repeat</keyword>
<dbReference type="STRING" id="62062.ENSHHUP00000033503"/>
<dbReference type="GeneTree" id="ENSGT01150000286911"/>
<reference evidence="3" key="3">
    <citation type="submission" date="2025-09" db="UniProtKB">
        <authorList>
            <consortium name="Ensembl"/>
        </authorList>
    </citation>
    <scope>IDENTIFICATION</scope>
</reference>
<name>A0A4W5M688_9TELE</name>
<dbReference type="AlphaFoldDB" id="A0A4W5M688"/>
<evidence type="ECO:0000256" key="2">
    <source>
        <dbReference type="ARBA" id="ARBA00022737"/>
    </source>
</evidence>
<dbReference type="InterPro" id="IPR051261">
    <property type="entry name" value="NLR"/>
</dbReference>
<keyword evidence="1" id="KW-0433">Leucine-rich repeat</keyword>